<keyword evidence="2" id="KW-0804">Transcription</keyword>
<proteinExistence type="predicted"/>
<sequence length="333" mass="34257">MTSRTGTDGHPEVAEISALTEGVLSPARTTDIREHLADCALCEDVRSSLDEIRGLLGTLPGPTRMPVDVAERIDAALAAEALLSATAPEADVVISQGGGVSRETGTEEPSTESPALADAAVSRETDGAPDAAPVHGTARLDTTKRDVADRPAGRPHATTGPKRRDPASGPRTRRARRWPRALLGTACAAAVIGVGSFLLQSGGGGDTHADGPRTDRVSPSDRSTGDLTARVQALLKSAKGPEVQGMTPRTAPEKTLSDSGVTAPACVREGIGRPEPALATRQDIFDGEDAYLIVLPHPGDTTLVDAYLVSAACGSATSPAPGKVLINQTLPRG</sequence>
<feature type="region of interest" description="Disordered" evidence="3">
    <location>
        <begin position="202"/>
        <end position="225"/>
    </location>
</feature>
<protein>
    <recommendedName>
        <fullName evidence="7">Zinc-finger domain-containing protein</fullName>
    </recommendedName>
</protein>
<feature type="compositionally biased region" description="Basic and acidic residues" evidence="3">
    <location>
        <begin position="141"/>
        <end position="152"/>
    </location>
</feature>
<dbReference type="RefSeq" id="WP_311614578.1">
    <property type="nucleotide sequence ID" value="NZ_JAVRFI010000026.1"/>
</dbReference>
<keyword evidence="4" id="KW-0812">Transmembrane</keyword>
<feature type="compositionally biased region" description="Basic and acidic residues" evidence="3">
    <location>
        <begin position="207"/>
        <end position="219"/>
    </location>
</feature>
<evidence type="ECO:0000313" key="6">
    <source>
        <dbReference type="Proteomes" id="UP001180531"/>
    </source>
</evidence>
<keyword evidence="1" id="KW-0805">Transcription regulation</keyword>
<dbReference type="InterPro" id="IPR041916">
    <property type="entry name" value="Anti_sigma_zinc_sf"/>
</dbReference>
<evidence type="ECO:0008006" key="7">
    <source>
        <dbReference type="Google" id="ProtNLM"/>
    </source>
</evidence>
<feature type="region of interest" description="Disordered" evidence="3">
    <location>
        <begin position="98"/>
        <end position="178"/>
    </location>
</feature>
<dbReference type="Proteomes" id="UP001180531">
    <property type="component" value="Unassembled WGS sequence"/>
</dbReference>
<feature type="region of interest" description="Disordered" evidence="3">
    <location>
        <begin position="240"/>
        <end position="260"/>
    </location>
</feature>
<dbReference type="EMBL" id="JAVRFI010000026">
    <property type="protein sequence ID" value="MDT0453044.1"/>
    <property type="molecule type" value="Genomic_DNA"/>
</dbReference>
<accession>A0ABU2SYP1</accession>
<organism evidence="5 6">
    <name type="scientific">Streptomyces hesseae</name>
    <dbReference type="NCBI Taxonomy" id="3075519"/>
    <lineage>
        <taxon>Bacteria</taxon>
        <taxon>Bacillati</taxon>
        <taxon>Actinomycetota</taxon>
        <taxon>Actinomycetes</taxon>
        <taxon>Kitasatosporales</taxon>
        <taxon>Streptomycetaceae</taxon>
        <taxon>Streptomyces</taxon>
    </lineage>
</organism>
<keyword evidence="6" id="KW-1185">Reference proteome</keyword>
<evidence type="ECO:0000256" key="1">
    <source>
        <dbReference type="ARBA" id="ARBA00023015"/>
    </source>
</evidence>
<comment type="caution">
    <text evidence="5">The sequence shown here is derived from an EMBL/GenBank/DDBJ whole genome shotgun (WGS) entry which is preliminary data.</text>
</comment>
<name>A0ABU2SYP1_9ACTN</name>
<keyword evidence="4" id="KW-1133">Transmembrane helix</keyword>
<evidence type="ECO:0000256" key="3">
    <source>
        <dbReference type="SAM" id="MobiDB-lite"/>
    </source>
</evidence>
<keyword evidence="4" id="KW-0472">Membrane</keyword>
<evidence type="ECO:0000256" key="4">
    <source>
        <dbReference type="SAM" id="Phobius"/>
    </source>
</evidence>
<feature type="transmembrane region" description="Helical" evidence="4">
    <location>
        <begin position="181"/>
        <end position="199"/>
    </location>
</feature>
<evidence type="ECO:0000256" key="2">
    <source>
        <dbReference type="ARBA" id="ARBA00023163"/>
    </source>
</evidence>
<gene>
    <name evidence="5" type="ORF">RM609_28700</name>
</gene>
<dbReference type="Gene3D" id="1.10.10.1320">
    <property type="entry name" value="Anti-sigma factor, zinc-finger domain"/>
    <property type="match status" value="1"/>
</dbReference>
<reference evidence="5" key="1">
    <citation type="submission" date="2024-05" db="EMBL/GenBank/DDBJ databases">
        <title>30 novel species of actinomycetes from the DSMZ collection.</title>
        <authorList>
            <person name="Nouioui I."/>
        </authorList>
    </citation>
    <scope>NUCLEOTIDE SEQUENCE</scope>
    <source>
        <strain evidence="5">DSM 40473</strain>
    </source>
</reference>
<evidence type="ECO:0000313" key="5">
    <source>
        <dbReference type="EMBL" id="MDT0453044.1"/>
    </source>
</evidence>